<sequence length="121" mass="13899">MCNERAVPSRFIENHDGLPIQISEHEFDEEDDVPLSLWSRNLNSDSLATPEMWEDHVDIDSALFTSEEPTDDNIVQNINAKEQLESDEEEEVEEEPLPTVEEVLKAAEYNLFIAILKMIVI</sequence>
<dbReference type="OrthoDB" id="125347at2759"/>
<proteinExistence type="predicted"/>
<dbReference type="AlphaFoldDB" id="A0A4C1ZPP6"/>
<evidence type="ECO:0000313" key="1">
    <source>
        <dbReference type="EMBL" id="GBP88515.1"/>
    </source>
</evidence>
<organism evidence="1 2">
    <name type="scientific">Eumeta variegata</name>
    <name type="common">Bagworm moth</name>
    <name type="synonym">Eumeta japonica</name>
    <dbReference type="NCBI Taxonomy" id="151549"/>
    <lineage>
        <taxon>Eukaryota</taxon>
        <taxon>Metazoa</taxon>
        <taxon>Ecdysozoa</taxon>
        <taxon>Arthropoda</taxon>
        <taxon>Hexapoda</taxon>
        <taxon>Insecta</taxon>
        <taxon>Pterygota</taxon>
        <taxon>Neoptera</taxon>
        <taxon>Endopterygota</taxon>
        <taxon>Lepidoptera</taxon>
        <taxon>Glossata</taxon>
        <taxon>Ditrysia</taxon>
        <taxon>Tineoidea</taxon>
        <taxon>Psychidae</taxon>
        <taxon>Oiketicinae</taxon>
        <taxon>Eumeta</taxon>
    </lineage>
</organism>
<gene>
    <name evidence="1" type="ORF">EVAR_64959_1</name>
</gene>
<evidence type="ECO:0000313" key="2">
    <source>
        <dbReference type="Proteomes" id="UP000299102"/>
    </source>
</evidence>
<name>A0A4C1ZPP6_EUMVA</name>
<reference evidence="1 2" key="1">
    <citation type="journal article" date="2019" name="Commun. Biol.">
        <title>The bagworm genome reveals a unique fibroin gene that provides high tensile strength.</title>
        <authorList>
            <person name="Kono N."/>
            <person name="Nakamura H."/>
            <person name="Ohtoshi R."/>
            <person name="Tomita M."/>
            <person name="Numata K."/>
            <person name="Arakawa K."/>
        </authorList>
    </citation>
    <scope>NUCLEOTIDE SEQUENCE [LARGE SCALE GENOMIC DNA]</scope>
</reference>
<keyword evidence="2" id="KW-1185">Reference proteome</keyword>
<protein>
    <submittedName>
        <fullName evidence="1">Uncharacterized protein</fullName>
    </submittedName>
</protein>
<comment type="caution">
    <text evidence="1">The sequence shown here is derived from an EMBL/GenBank/DDBJ whole genome shotgun (WGS) entry which is preliminary data.</text>
</comment>
<dbReference type="EMBL" id="BGZK01001940">
    <property type="protein sequence ID" value="GBP88515.1"/>
    <property type="molecule type" value="Genomic_DNA"/>
</dbReference>
<dbReference type="Proteomes" id="UP000299102">
    <property type="component" value="Unassembled WGS sequence"/>
</dbReference>
<accession>A0A4C1ZPP6</accession>